<dbReference type="InterPro" id="IPR005467">
    <property type="entry name" value="His_kinase_dom"/>
</dbReference>
<dbReference type="GO" id="GO:0016020">
    <property type="term" value="C:membrane"/>
    <property type="evidence" value="ECO:0007669"/>
    <property type="project" value="InterPro"/>
</dbReference>
<keyword evidence="9" id="KW-0472">Membrane</keyword>
<evidence type="ECO:0000256" key="5">
    <source>
        <dbReference type="ARBA" id="ARBA00022741"/>
    </source>
</evidence>
<evidence type="ECO:0000256" key="6">
    <source>
        <dbReference type="ARBA" id="ARBA00022777"/>
    </source>
</evidence>
<keyword evidence="9" id="KW-1133">Transmembrane helix</keyword>
<feature type="transmembrane region" description="Helical" evidence="9">
    <location>
        <begin position="39"/>
        <end position="58"/>
    </location>
</feature>
<keyword evidence="8" id="KW-0902">Two-component regulatory system</keyword>
<dbReference type="PANTHER" id="PTHR24421">
    <property type="entry name" value="NITRATE/NITRITE SENSOR PROTEIN NARX-RELATED"/>
    <property type="match status" value="1"/>
</dbReference>
<evidence type="ECO:0000313" key="11">
    <source>
        <dbReference type="EMBL" id="NOT34669.1"/>
    </source>
</evidence>
<dbReference type="Pfam" id="PF07730">
    <property type="entry name" value="HisKA_3"/>
    <property type="match status" value="1"/>
</dbReference>
<dbReference type="GO" id="GO:0046983">
    <property type="term" value="F:protein dimerization activity"/>
    <property type="evidence" value="ECO:0007669"/>
    <property type="project" value="InterPro"/>
</dbReference>
<dbReference type="EMBL" id="JABFRW010000136">
    <property type="protein sequence ID" value="NOT34669.1"/>
    <property type="molecule type" value="Genomic_DNA"/>
</dbReference>
<accession>A0A849T007</accession>
<evidence type="ECO:0000313" key="12">
    <source>
        <dbReference type="Proteomes" id="UP000580839"/>
    </source>
</evidence>
<dbReference type="EC" id="2.7.13.3" evidence="2"/>
<dbReference type="PROSITE" id="PS50109">
    <property type="entry name" value="HIS_KIN"/>
    <property type="match status" value="1"/>
</dbReference>
<dbReference type="InterPro" id="IPR050482">
    <property type="entry name" value="Sensor_HK_TwoCompSys"/>
</dbReference>
<dbReference type="InterPro" id="IPR003594">
    <property type="entry name" value="HATPase_dom"/>
</dbReference>
<feature type="transmembrane region" description="Helical" evidence="9">
    <location>
        <begin position="64"/>
        <end position="84"/>
    </location>
</feature>
<evidence type="ECO:0000256" key="8">
    <source>
        <dbReference type="ARBA" id="ARBA00023012"/>
    </source>
</evidence>
<keyword evidence="3" id="KW-0597">Phosphoprotein</keyword>
<evidence type="ECO:0000259" key="10">
    <source>
        <dbReference type="PROSITE" id="PS50109"/>
    </source>
</evidence>
<dbReference type="Pfam" id="PF02518">
    <property type="entry name" value="HATPase_c"/>
    <property type="match status" value="1"/>
</dbReference>
<dbReference type="CDD" id="cd16917">
    <property type="entry name" value="HATPase_UhpB-NarQ-NarX-like"/>
    <property type="match status" value="1"/>
</dbReference>
<dbReference type="PANTHER" id="PTHR24421:SF10">
    <property type="entry name" value="NITRATE_NITRITE SENSOR PROTEIN NARQ"/>
    <property type="match status" value="1"/>
</dbReference>
<gene>
    <name evidence="11" type="ORF">HOP12_10940</name>
</gene>
<dbReference type="InterPro" id="IPR036890">
    <property type="entry name" value="HATPase_C_sf"/>
</dbReference>
<feature type="transmembrane region" description="Helical" evidence="9">
    <location>
        <begin position="6"/>
        <end position="27"/>
    </location>
</feature>
<sequence>MIMTPDLIALGFQALLTLTLSFVHVGLWRQGWGRFHATWAAAWLLYALRLVFISAFLVQRHEGWLFAHQVTTALTALALLWATLQLAQDARWRRRYLWFGVAAVAWSAFSVFQLHNMAVAGISGAVLLSVVTLWTAIVFFRRHRRRPSGGALTLAFTFAIWSLHHLDYPILRGQGNAVLYGVFADVLLIVAAAVGALALALGEGRRSLEERTVRLEQLTRLLLRAQEDERRRIARELHDSVGQALTTVKIELDLEGRREASALVAGALQQVRNVSDLLRPPALDDLGLEAALESMVREMQARSGLSVTLELAPGALESAEPVQVVVYRIVQEALTNVVRHAQAGSAQVRLVAARGGIALEITDDGQGTGADPVPHLGLLGMRERVTDLGGRLEVTSEPGKGFRIEAWLPATARP</sequence>
<organism evidence="11 12">
    <name type="scientific">Eiseniibacteriota bacterium</name>
    <dbReference type="NCBI Taxonomy" id="2212470"/>
    <lineage>
        <taxon>Bacteria</taxon>
        <taxon>Candidatus Eiseniibacteriota</taxon>
    </lineage>
</organism>
<comment type="catalytic activity">
    <reaction evidence="1">
        <text>ATP + protein L-histidine = ADP + protein N-phospho-L-histidine.</text>
        <dbReference type="EC" id="2.7.13.3"/>
    </reaction>
</comment>
<evidence type="ECO:0000256" key="4">
    <source>
        <dbReference type="ARBA" id="ARBA00022679"/>
    </source>
</evidence>
<keyword evidence="9" id="KW-0812">Transmembrane</keyword>
<feature type="transmembrane region" description="Helical" evidence="9">
    <location>
        <begin position="120"/>
        <end position="140"/>
    </location>
</feature>
<comment type="caution">
    <text evidence="11">The sequence shown here is derived from an EMBL/GenBank/DDBJ whole genome shotgun (WGS) entry which is preliminary data.</text>
</comment>
<feature type="domain" description="Histidine kinase" evidence="10">
    <location>
        <begin position="232"/>
        <end position="412"/>
    </location>
</feature>
<keyword evidence="5" id="KW-0547">Nucleotide-binding</keyword>
<keyword evidence="4" id="KW-0808">Transferase</keyword>
<evidence type="ECO:0000256" key="1">
    <source>
        <dbReference type="ARBA" id="ARBA00000085"/>
    </source>
</evidence>
<evidence type="ECO:0000256" key="9">
    <source>
        <dbReference type="SAM" id="Phobius"/>
    </source>
</evidence>
<proteinExistence type="predicted"/>
<dbReference type="SUPFAM" id="SSF55874">
    <property type="entry name" value="ATPase domain of HSP90 chaperone/DNA topoisomerase II/histidine kinase"/>
    <property type="match status" value="1"/>
</dbReference>
<evidence type="ECO:0000256" key="2">
    <source>
        <dbReference type="ARBA" id="ARBA00012438"/>
    </source>
</evidence>
<name>A0A849T007_UNCEI</name>
<keyword evidence="6 11" id="KW-0418">Kinase</keyword>
<keyword evidence="7" id="KW-0067">ATP-binding</keyword>
<feature type="transmembrane region" description="Helical" evidence="9">
    <location>
        <begin position="96"/>
        <end position="114"/>
    </location>
</feature>
<dbReference type="Gene3D" id="3.30.565.10">
    <property type="entry name" value="Histidine kinase-like ATPase, C-terminal domain"/>
    <property type="match status" value="1"/>
</dbReference>
<dbReference type="GO" id="GO:0000155">
    <property type="term" value="F:phosphorelay sensor kinase activity"/>
    <property type="evidence" value="ECO:0007669"/>
    <property type="project" value="InterPro"/>
</dbReference>
<feature type="transmembrane region" description="Helical" evidence="9">
    <location>
        <begin position="152"/>
        <end position="171"/>
    </location>
</feature>
<dbReference type="SMART" id="SM00387">
    <property type="entry name" value="HATPase_c"/>
    <property type="match status" value="1"/>
</dbReference>
<protein>
    <recommendedName>
        <fullName evidence="2">histidine kinase</fullName>
        <ecNumber evidence="2">2.7.13.3</ecNumber>
    </recommendedName>
</protein>
<feature type="transmembrane region" description="Helical" evidence="9">
    <location>
        <begin position="177"/>
        <end position="201"/>
    </location>
</feature>
<reference evidence="11 12" key="1">
    <citation type="submission" date="2020-04" db="EMBL/GenBank/DDBJ databases">
        <title>Metagenomic profiling of ammonia- and methane-oxidizing microorganisms in a Dutch drinking water treatment plant.</title>
        <authorList>
            <person name="Poghosyan L."/>
            <person name="Leucker S."/>
        </authorList>
    </citation>
    <scope>NUCLEOTIDE SEQUENCE [LARGE SCALE GENOMIC DNA]</scope>
    <source>
        <strain evidence="11">S-RSF-IL-03</strain>
    </source>
</reference>
<dbReference type="GO" id="GO:0005524">
    <property type="term" value="F:ATP binding"/>
    <property type="evidence" value="ECO:0007669"/>
    <property type="project" value="UniProtKB-KW"/>
</dbReference>
<evidence type="ECO:0000256" key="7">
    <source>
        <dbReference type="ARBA" id="ARBA00022840"/>
    </source>
</evidence>
<dbReference type="AlphaFoldDB" id="A0A849T007"/>
<dbReference type="InterPro" id="IPR011712">
    <property type="entry name" value="Sig_transdc_His_kin_sub3_dim/P"/>
</dbReference>
<evidence type="ECO:0000256" key="3">
    <source>
        <dbReference type="ARBA" id="ARBA00022553"/>
    </source>
</evidence>
<dbReference type="Proteomes" id="UP000580839">
    <property type="component" value="Unassembled WGS sequence"/>
</dbReference>
<dbReference type="Gene3D" id="1.20.5.1930">
    <property type="match status" value="1"/>
</dbReference>